<evidence type="ECO:0000259" key="7">
    <source>
        <dbReference type="Pfam" id="PF13396"/>
    </source>
</evidence>
<keyword evidence="4 6" id="KW-1133">Transmembrane helix</keyword>
<keyword evidence="2" id="KW-1003">Cell membrane</keyword>
<dbReference type="EMBL" id="WHPF01000005">
    <property type="protein sequence ID" value="NNV55304.1"/>
    <property type="molecule type" value="Genomic_DNA"/>
</dbReference>
<keyword evidence="3 6" id="KW-0812">Transmembrane</keyword>
<evidence type="ECO:0000313" key="8">
    <source>
        <dbReference type="EMBL" id="NNV55304.1"/>
    </source>
</evidence>
<gene>
    <name evidence="8" type="ORF">GD597_07530</name>
</gene>
<feature type="transmembrane region" description="Helical" evidence="6">
    <location>
        <begin position="31"/>
        <end position="49"/>
    </location>
</feature>
<comment type="subcellular location">
    <subcellularLocation>
        <location evidence="1">Cell membrane</location>
        <topology evidence="1">Multi-pass membrane protein</topology>
    </subcellularLocation>
</comment>
<dbReference type="Proteomes" id="UP000598971">
    <property type="component" value="Unassembled WGS sequence"/>
</dbReference>
<comment type="caution">
    <text evidence="8">The sequence shown here is derived from an EMBL/GenBank/DDBJ whole genome shotgun (WGS) entry which is preliminary data.</text>
</comment>
<dbReference type="SUPFAM" id="SSF48452">
    <property type="entry name" value="TPR-like"/>
    <property type="match status" value="1"/>
</dbReference>
<dbReference type="InterPro" id="IPR027379">
    <property type="entry name" value="CLS_N"/>
</dbReference>
<accession>A0A8J8FFA1</accession>
<evidence type="ECO:0000256" key="5">
    <source>
        <dbReference type="ARBA" id="ARBA00023136"/>
    </source>
</evidence>
<dbReference type="AlphaFoldDB" id="A0A8J8FFA1"/>
<evidence type="ECO:0000256" key="3">
    <source>
        <dbReference type="ARBA" id="ARBA00022692"/>
    </source>
</evidence>
<feature type="transmembrane region" description="Helical" evidence="6">
    <location>
        <begin position="6"/>
        <end position="24"/>
    </location>
</feature>
<dbReference type="InterPro" id="IPR014562">
    <property type="entry name" value="UCP030959_TPR_rpt-cont"/>
</dbReference>
<proteinExistence type="predicted"/>
<evidence type="ECO:0000256" key="6">
    <source>
        <dbReference type="SAM" id="Phobius"/>
    </source>
</evidence>
<dbReference type="GO" id="GO:0005886">
    <property type="term" value="C:plasma membrane"/>
    <property type="evidence" value="ECO:0007669"/>
    <property type="project" value="UniProtKB-SubCell"/>
</dbReference>
<evidence type="ECO:0000256" key="4">
    <source>
        <dbReference type="ARBA" id="ARBA00022989"/>
    </source>
</evidence>
<dbReference type="InterPro" id="IPR011990">
    <property type="entry name" value="TPR-like_helical_dom_sf"/>
</dbReference>
<dbReference type="PIRSF" id="PIRSF030959">
    <property type="entry name" value="UCP030959"/>
    <property type="match status" value="1"/>
</dbReference>
<evidence type="ECO:0000256" key="2">
    <source>
        <dbReference type="ARBA" id="ARBA00022475"/>
    </source>
</evidence>
<name>A0A8J8FFA1_9BACT</name>
<feature type="domain" description="Cardiolipin synthase N-terminal" evidence="7">
    <location>
        <begin position="13"/>
        <end position="48"/>
    </location>
</feature>
<organism evidence="8 9">
    <name type="scientific">Limnovirga soli</name>
    <dbReference type="NCBI Taxonomy" id="2656915"/>
    <lineage>
        <taxon>Bacteria</taxon>
        <taxon>Pseudomonadati</taxon>
        <taxon>Bacteroidota</taxon>
        <taxon>Chitinophagia</taxon>
        <taxon>Chitinophagales</taxon>
        <taxon>Chitinophagaceae</taxon>
        <taxon>Limnovirga</taxon>
    </lineage>
</organism>
<evidence type="ECO:0000313" key="9">
    <source>
        <dbReference type="Proteomes" id="UP000598971"/>
    </source>
</evidence>
<sequence>MFFGGNYYYIILILQAICVFHCVRRGKEQKWIWIIVFLPLIGCIAYMFTEMFSGGDIQQVKSGVSSIINPGGQIKKLEAQLAFTDTFNNRVQLADAYLTTGATDKAIALYESSLTGTFTENEHVIYQLILAYQIKQDYTAILPLAKKLYSRPQFARSKAHIAYAIALEHCHNITAAEEEFKTMKARFSDFEARYHYGLFLIRNQQPDEASQLFNTMAAEEKMLSRTELKNKRQWISLAKDELKKMHHAKQAD</sequence>
<keyword evidence="9" id="KW-1185">Reference proteome</keyword>
<dbReference type="Pfam" id="PF13396">
    <property type="entry name" value="PLDc_N"/>
    <property type="match status" value="1"/>
</dbReference>
<reference evidence="8" key="1">
    <citation type="submission" date="2019-10" db="EMBL/GenBank/DDBJ databases">
        <title>Draft genome sequence of Panacibacter sp. KCS-6.</title>
        <authorList>
            <person name="Yim K.J."/>
        </authorList>
    </citation>
    <scope>NUCLEOTIDE SEQUENCE</scope>
    <source>
        <strain evidence="8">KCS-6</strain>
    </source>
</reference>
<dbReference type="Gene3D" id="1.25.40.10">
    <property type="entry name" value="Tetratricopeptide repeat domain"/>
    <property type="match status" value="1"/>
</dbReference>
<keyword evidence="5 6" id="KW-0472">Membrane</keyword>
<protein>
    <recommendedName>
        <fullName evidence="7">Cardiolipin synthase N-terminal domain-containing protein</fullName>
    </recommendedName>
</protein>
<evidence type="ECO:0000256" key="1">
    <source>
        <dbReference type="ARBA" id="ARBA00004651"/>
    </source>
</evidence>